<evidence type="ECO:0000256" key="1">
    <source>
        <dbReference type="SAM" id="MobiDB-lite"/>
    </source>
</evidence>
<dbReference type="Proteomes" id="UP000224006">
    <property type="component" value="Chromosome IV"/>
</dbReference>
<accession>A0A2A9MK37</accession>
<evidence type="ECO:0000313" key="2">
    <source>
        <dbReference type="EMBL" id="PFH35780.1"/>
    </source>
</evidence>
<feature type="region of interest" description="Disordered" evidence="1">
    <location>
        <begin position="32"/>
        <end position="52"/>
    </location>
</feature>
<dbReference type="VEuPathDB" id="ToxoDB:BESB_054310"/>
<feature type="region of interest" description="Disordered" evidence="1">
    <location>
        <begin position="104"/>
        <end position="123"/>
    </location>
</feature>
<keyword evidence="3" id="KW-1185">Reference proteome</keyword>
<gene>
    <name evidence="2" type="ORF">BESB_054310</name>
</gene>
<sequence length="137" mass="14378">MSCSLTKCDLEGLRGAGPCGHYASPKNWGPAMGDLDSSGAEMSPDQVHRSKGDQYCSIAPRVPVWLSISMRMPSRWAGSAPAPGRALALTGAVSLRRMPRYSVEAEGPSASLTAKPPHPALSAAPKESFSVAWVEGL</sequence>
<dbReference type="AlphaFoldDB" id="A0A2A9MK37"/>
<protein>
    <submittedName>
        <fullName evidence="2">Uncharacterized protein</fullName>
    </submittedName>
</protein>
<proteinExistence type="predicted"/>
<reference evidence="2 3" key="1">
    <citation type="submission" date="2017-09" db="EMBL/GenBank/DDBJ databases">
        <title>Genome sequencing of Besnoitia besnoiti strain Bb-Ger1.</title>
        <authorList>
            <person name="Schares G."/>
            <person name="Venepally P."/>
            <person name="Lorenzi H.A."/>
        </authorList>
    </citation>
    <scope>NUCLEOTIDE SEQUENCE [LARGE SCALE GENOMIC DNA]</scope>
    <source>
        <strain evidence="2 3">Bb-Ger1</strain>
    </source>
</reference>
<comment type="caution">
    <text evidence="2">The sequence shown here is derived from an EMBL/GenBank/DDBJ whole genome shotgun (WGS) entry which is preliminary data.</text>
</comment>
<dbReference type="EMBL" id="NWUJ01000004">
    <property type="protein sequence ID" value="PFH35780.1"/>
    <property type="molecule type" value="Genomic_DNA"/>
</dbReference>
<dbReference type="GeneID" id="40310360"/>
<name>A0A2A9MK37_BESBE</name>
<evidence type="ECO:0000313" key="3">
    <source>
        <dbReference type="Proteomes" id="UP000224006"/>
    </source>
</evidence>
<dbReference type="RefSeq" id="XP_029219789.1">
    <property type="nucleotide sequence ID" value="XM_029363866.1"/>
</dbReference>
<dbReference type="KEGG" id="bbes:BESB_054310"/>
<organism evidence="2 3">
    <name type="scientific">Besnoitia besnoiti</name>
    <name type="common">Apicomplexan protozoan</name>
    <dbReference type="NCBI Taxonomy" id="94643"/>
    <lineage>
        <taxon>Eukaryota</taxon>
        <taxon>Sar</taxon>
        <taxon>Alveolata</taxon>
        <taxon>Apicomplexa</taxon>
        <taxon>Conoidasida</taxon>
        <taxon>Coccidia</taxon>
        <taxon>Eucoccidiorida</taxon>
        <taxon>Eimeriorina</taxon>
        <taxon>Sarcocystidae</taxon>
        <taxon>Besnoitia</taxon>
    </lineage>
</organism>